<evidence type="ECO:0000313" key="3">
    <source>
        <dbReference type="EMBL" id="RHK59549.1"/>
    </source>
</evidence>
<name>A0A415MWN8_9FIRM</name>
<reference evidence="5 6" key="1">
    <citation type="submission" date="2018-08" db="EMBL/GenBank/DDBJ databases">
        <title>A genome reference for cultivated species of the human gut microbiota.</title>
        <authorList>
            <person name="Zou Y."/>
            <person name="Xue W."/>
            <person name="Luo G."/>
        </authorList>
    </citation>
    <scope>NUCLEOTIDE SEQUENCE [LARGE SCALE GENOMIC DNA]</scope>
    <source>
        <strain evidence="1 6">AF25-11</strain>
        <strain evidence="4 5">AF36-1BH</strain>
        <strain evidence="3 7">AF42-21</strain>
        <strain evidence="2 8">AM42-8</strain>
    </source>
</reference>
<dbReference type="InterPro" id="IPR003748">
    <property type="entry name" value="DUF169"/>
</dbReference>
<dbReference type="EMBL" id="QRUK01000055">
    <property type="protein sequence ID" value="RGR53432.1"/>
    <property type="molecule type" value="Genomic_DNA"/>
</dbReference>
<organism evidence="4 5">
    <name type="scientific">Dorea formicigenerans</name>
    <dbReference type="NCBI Taxonomy" id="39486"/>
    <lineage>
        <taxon>Bacteria</taxon>
        <taxon>Bacillati</taxon>
        <taxon>Bacillota</taxon>
        <taxon>Clostridia</taxon>
        <taxon>Lachnospirales</taxon>
        <taxon>Lachnospiraceae</taxon>
        <taxon>Dorea</taxon>
    </lineage>
</organism>
<dbReference type="RefSeq" id="WP_117657678.1">
    <property type="nucleotide sequence ID" value="NZ_JAQDGW010000042.1"/>
</dbReference>
<evidence type="ECO:0000313" key="2">
    <source>
        <dbReference type="EMBL" id="RHA65067.1"/>
    </source>
</evidence>
<dbReference type="EMBL" id="QSFS01000031">
    <property type="protein sequence ID" value="RHA65067.1"/>
    <property type="molecule type" value="Genomic_DNA"/>
</dbReference>
<proteinExistence type="predicted"/>
<dbReference type="AlphaFoldDB" id="A0A415MWN8"/>
<sequence>MKEQEIKKLELALGFKREIVGIKFIFIQEEYENIPVKEMEKRNTFCGLTARAMNGELLKAKVDCFTCQGGPEMLGMKTVSNYVKSGKQFATFRLYEDMAVAREVQNELCFVDQKIYGIVVGPLKKMEDADVAMFVCSAWQGMRVIQGYTYHYGMAKNIGMIGNQGICSDLVARPYMKNDLNISVMCLGARMHTKAEDGELGIGMPIRMLWQLIEGVVNTINPSMEDKRKEDLLERLAEEKEDIGITVELGKMYGSYGKHMKYPEKLYEKELF</sequence>
<dbReference type="Pfam" id="PF02596">
    <property type="entry name" value="DUF169"/>
    <property type="match status" value="1"/>
</dbReference>
<gene>
    <name evidence="3" type="ORF">DW054_16025</name>
    <name evidence="2" type="ORF">DW924_15935</name>
    <name evidence="1" type="ORF">DWY33_15745</name>
    <name evidence="4" type="ORF">DWZ98_11225</name>
</gene>
<dbReference type="EMBL" id="QRNS01000052">
    <property type="protein sequence ID" value="RHK59549.1"/>
    <property type="molecule type" value="Genomic_DNA"/>
</dbReference>
<dbReference type="EMBL" id="QRPD01000010">
    <property type="protein sequence ID" value="RHL86559.1"/>
    <property type="molecule type" value="Genomic_DNA"/>
</dbReference>
<protein>
    <recommendedName>
        <fullName evidence="9">DUF169 domain-containing protein</fullName>
    </recommendedName>
</protein>
<evidence type="ECO:0000313" key="6">
    <source>
        <dbReference type="Proteomes" id="UP000283652"/>
    </source>
</evidence>
<evidence type="ECO:0000313" key="8">
    <source>
        <dbReference type="Proteomes" id="UP000285642"/>
    </source>
</evidence>
<evidence type="ECO:0000313" key="4">
    <source>
        <dbReference type="EMBL" id="RHL86559.1"/>
    </source>
</evidence>
<dbReference type="Proteomes" id="UP000285642">
    <property type="component" value="Unassembled WGS sequence"/>
</dbReference>
<dbReference type="Proteomes" id="UP000283652">
    <property type="component" value="Unassembled WGS sequence"/>
</dbReference>
<dbReference type="PANTHER" id="PTHR37954:SF3">
    <property type="entry name" value="DUF169 DOMAIN-CONTAINING PROTEIN"/>
    <property type="match status" value="1"/>
</dbReference>
<evidence type="ECO:0000313" key="7">
    <source>
        <dbReference type="Proteomes" id="UP000284152"/>
    </source>
</evidence>
<accession>A0A415MWN8</accession>
<comment type="caution">
    <text evidence="4">The sequence shown here is derived from an EMBL/GenBank/DDBJ whole genome shotgun (WGS) entry which is preliminary data.</text>
</comment>
<evidence type="ECO:0008006" key="9">
    <source>
        <dbReference type="Google" id="ProtNLM"/>
    </source>
</evidence>
<evidence type="ECO:0000313" key="5">
    <source>
        <dbReference type="Proteomes" id="UP000283325"/>
    </source>
</evidence>
<dbReference type="Proteomes" id="UP000283325">
    <property type="component" value="Unassembled WGS sequence"/>
</dbReference>
<evidence type="ECO:0000313" key="1">
    <source>
        <dbReference type="EMBL" id="RGR53432.1"/>
    </source>
</evidence>
<dbReference type="Proteomes" id="UP000284152">
    <property type="component" value="Unassembled WGS sequence"/>
</dbReference>
<dbReference type="PANTHER" id="PTHR37954">
    <property type="entry name" value="BLL4979 PROTEIN"/>
    <property type="match status" value="1"/>
</dbReference>